<evidence type="ECO:0000259" key="4">
    <source>
        <dbReference type="PROSITE" id="PS50995"/>
    </source>
</evidence>
<dbReference type="SUPFAM" id="SSF46785">
    <property type="entry name" value="Winged helix' DNA-binding domain"/>
    <property type="match status" value="1"/>
</dbReference>
<evidence type="ECO:0000313" key="5">
    <source>
        <dbReference type="EMBL" id="RRC97077.1"/>
    </source>
</evidence>
<dbReference type="PRINTS" id="PR00598">
    <property type="entry name" value="HTHMARR"/>
</dbReference>
<dbReference type="PROSITE" id="PS01117">
    <property type="entry name" value="HTH_MARR_1"/>
    <property type="match status" value="1"/>
</dbReference>
<evidence type="ECO:0000256" key="1">
    <source>
        <dbReference type="ARBA" id="ARBA00023015"/>
    </source>
</evidence>
<dbReference type="RefSeq" id="WP_124927788.1">
    <property type="nucleotide sequence ID" value="NZ_BMOH01000003.1"/>
</dbReference>
<feature type="domain" description="HTH marR-type" evidence="4">
    <location>
        <begin position="4"/>
        <end position="136"/>
    </location>
</feature>
<dbReference type="Pfam" id="PF01047">
    <property type="entry name" value="MarR"/>
    <property type="match status" value="1"/>
</dbReference>
<dbReference type="InterPro" id="IPR023187">
    <property type="entry name" value="Tscrpt_reg_MarR-type_CS"/>
</dbReference>
<dbReference type="PROSITE" id="PS50995">
    <property type="entry name" value="HTH_MARR_2"/>
    <property type="match status" value="1"/>
</dbReference>
<gene>
    <name evidence="5" type="ORF">EHS89_19175</name>
</gene>
<dbReference type="InterPro" id="IPR036390">
    <property type="entry name" value="WH_DNA-bd_sf"/>
</dbReference>
<keyword evidence="2" id="KW-0238">DNA-binding</keyword>
<dbReference type="Gene3D" id="1.10.10.10">
    <property type="entry name" value="Winged helix-like DNA-binding domain superfamily/Winged helix DNA-binding domain"/>
    <property type="match status" value="1"/>
</dbReference>
<dbReference type="AlphaFoldDB" id="A0A3P1SJ55"/>
<keyword evidence="3" id="KW-0804">Transcription</keyword>
<dbReference type="OrthoDB" id="7502947at2"/>
<dbReference type="Proteomes" id="UP000267535">
    <property type="component" value="Unassembled WGS sequence"/>
</dbReference>
<evidence type="ECO:0000313" key="6">
    <source>
        <dbReference type="Proteomes" id="UP000267535"/>
    </source>
</evidence>
<dbReference type="EMBL" id="RQXV01000014">
    <property type="protein sequence ID" value="RRC97077.1"/>
    <property type="molecule type" value="Genomic_DNA"/>
</dbReference>
<dbReference type="GO" id="GO:0003677">
    <property type="term" value="F:DNA binding"/>
    <property type="evidence" value="ECO:0007669"/>
    <property type="project" value="UniProtKB-KW"/>
</dbReference>
<dbReference type="CDD" id="cd00090">
    <property type="entry name" value="HTH_ARSR"/>
    <property type="match status" value="1"/>
</dbReference>
<dbReference type="GO" id="GO:0003700">
    <property type="term" value="F:DNA-binding transcription factor activity"/>
    <property type="evidence" value="ECO:0007669"/>
    <property type="project" value="InterPro"/>
</dbReference>
<dbReference type="PANTHER" id="PTHR42756">
    <property type="entry name" value="TRANSCRIPTIONAL REGULATOR, MARR"/>
    <property type="match status" value="1"/>
</dbReference>
<dbReference type="SMART" id="SM00347">
    <property type="entry name" value="HTH_MARR"/>
    <property type="match status" value="1"/>
</dbReference>
<comment type="caution">
    <text evidence="5">The sequence shown here is derived from an EMBL/GenBank/DDBJ whole genome shotgun (WGS) entry which is preliminary data.</text>
</comment>
<reference evidence="5 6" key="1">
    <citation type="submission" date="2018-11" db="EMBL/GenBank/DDBJ databases">
        <title>The draft genome sequence of Amphritea balenae JAMM 1525T.</title>
        <authorList>
            <person name="Fang Z."/>
            <person name="Zhang Y."/>
            <person name="Han X."/>
        </authorList>
    </citation>
    <scope>NUCLEOTIDE SEQUENCE [LARGE SCALE GENOMIC DNA]</scope>
    <source>
        <strain evidence="5 6">JAMM 1525</strain>
    </source>
</reference>
<organism evidence="5 6">
    <name type="scientific">Amphritea balenae</name>
    <dbReference type="NCBI Taxonomy" id="452629"/>
    <lineage>
        <taxon>Bacteria</taxon>
        <taxon>Pseudomonadati</taxon>
        <taxon>Pseudomonadota</taxon>
        <taxon>Gammaproteobacteria</taxon>
        <taxon>Oceanospirillales</taxon>
        <taxon>Oceanospirillaceae</taxon>
        <taxon>Amphritea</taxon>
    </lineage>
</organism>
<proteinExistence type="predicted"/>
<keyword evidence="1" id="KW-0805">Transcription regulation</keyword>
<accession>A0A3P1SJ55</accession>
<dbReference type="InterPro" id="IPR000835">
    <property type="entry name" value="HTH_MarR-typ"/>
</dbReference>
<protein>
    <submittedName>
        <fullName evidence="5">MarR family transcriptional regulator</fullName>
    </submittedName>
</protein>
<dbReference type="PANTHER" id="PTHR42756:SF1">
    <property type="entry name" value="TRANSCRIPTIONAL REPRESSOR OF EMRAB OPERON"/>
    <property type="match status" value="1"/>
</dbReference>
<keyword evidence="6" id="KW-1185">Reference proteome</keyword>
<evidence type="ECO:0000256" key="3">
    <source>
        <dbReference type="ARBA" id="ARBA00023163"/>
    </source>
</evidence>
<dbReference type="InterPro" id="IPR036388">
    <property type="entry name" value="WH-like_DNA-bd_sf"/>
</dbReference>
<sequence>MENSQKALVLLRQIIRSTDMQDKEISRRTGLTPAQLMLMQTLRENLQLTTGELAKEMALTQATVTSILDRLEKKELIARQRGTEDKRKVWVSLTDDGVELMKGAPTTQQDLFVRHFEDIQNWEQSMVVASLERVAFMLNAQHLDAAPLLDIGQLDRAQNDHSKN</sequence>
<dbReference type="InterPro" id="IPR011991">
    <property type="entry name" value="ArsR-like_HTH"/>
</dbReference>
<evidence type="ECO:0000256" key="2">
    <source>
        <dbReference type="ARBA" id="ARBA00023125"/>
    </source>
</evidence>
<name>A0A3P1SJ55_9GAMM</name>